<dbReference type="GO" id="GO:0005506">
    <property type="term" value="F:iron ion binding"/>
    <property type="evidence" value="ECO:0007669"/>
    <property type="project" value="InterPro"/>
</dbReference>
<comment type="subcellular location">
    <subcellularLocation>
        <location evidence="1">Endomembrane system</location>
        <topology evidence="1">Multi-pass membrane protein</topology>
    </subcellularLocation>
</comment>
<dbReference type="STRING" id="504798.SAMN05421871_101196"/>
<dbReference type="GO" id="GO:0012505">
    <property type="term" value="C:endomembrane system"/>
    <property type="evidence" value="ECO:0007669"/>
    <property type="project" value="UniProtKB-SubCell"/>
</dbReference>
<organism evidence="9 10">
    <name type="scientific">Actinokineospora alba</name>
    <dbReference type="NCBI Taxonomy" id="504798"/>
    <lineage>
        <taxon>Bacteria</taxon>
        <taxon>Bacillati</taxon>
        <taxon>Actinomycetota</taxon>
        <taxon>Actinomycetes</taxon>
        <taxon>Pseudonocardiales</taxon>
        <taxon>Pseudonocardiaceae</taxon>
        <taxon>Actinokineospora</taxon>
    </lineage>
</organism>
<dbReference type="InterPro" id="IPR006694">
    <property type="entry name" value="Fatty_acid_hydroxylase"/>
</dbReference>
<keyword evidence="3 7" id="KW-1133">Transmembrane helix</keyword>
<feature type="transmembrane region" description="Helical" evidence="7">
    <location>
        <begin position="138"/>
        <end position="164"/>
    </location>
</feature>
<evidence type="ECO:0000256" key="7">
    <source>
        <dbReference type="SAM" id="Phobius"/>
    </source>
</evidence>
<sequence length="288" mass="33689">MEEFPDIVYWSVPAFLLLMVIEMISYRLLPDPDKVGYTGKDTVTSLAMGVGSEVWAIVLGVEYLLAYSALYWLAPVKIDFAWWMFPALLVAQDFFYYWKHRSHHVVRFFWASHVVHHSSEHFNLSTAMRHSWFSPGGWIFYAPLILLGFHPPAVLFCHSVNLLYQFWVHTERIGKLPRPIEFLMITPSHHRVHHAAQGSYLDRNFGGIFVVWDRLFGSFAEEVEKPRYGLTKPINTYNPFRVAFHEWSALARDLRHARGWSDRFAYLVRPPGWHPEPRARDEEVGATR</sequence>
<protein>
    <submittedName>
        <fullName evidence="9">Sterol desaturase/sphingolipid hydroxylase, fatty acid hydroxylase superfamily</fullName>
    </submittedName>
</protein>
<dbReference type="PANTHER" id="PTHR21624:SF1">
    <property type="entry name" value="ALKYLGLYCEROL MONOOXYGENASE"/>
    <property type="match status" value="1"/>
</dbReference>
<reference evidence="10" key="1">
    <citation type="submission" date="2016-10" db="EMBL/GenBank/DDBJ databases">
        <authorList>
            <person name="Varghese N."/>
            <person name="Submissions S."/>
        </authorList>
    </citation>
    <scope>NUCLEOTIDE SEQUENCE [LARGE SCALE GENOMIC DNA]</scope>
    <source>
        <strain evidence="10">IBRC-M 10655</strain>
    </source>
</reference>
<evidence type="ECO:0000256" key="1">
    <source>
        <dbReference type="ARBA" id="ARBA00004127"/>
    </source>
</evidence>
<accession>A0A1H0HGR3</accession>
<feature type="transmembrane region" description="Helical" evidence="7">
    <location>
        <begin position="80"/>
        <end position="98"/>
    </location>
</feature>
<dbReference type="GO" id="GO:0016020">
    <property type="term" value="C:membrane"/>
    <property type="evidence" value="ECO:0007669"/>
    <property type="project" value="GOC"/>
</dbReference>
<proteinExistence type="predicted"/>
<evidence type="ECO:0000313" key="10">
    <source>
        <dbReference type="Proteomes" id="UP000199651"/>
    </source>
</evidence>
<feature type="domain" description="Fatty acid hydroxylase" evidence="8">
    <location>
        <begin position="87"/>
        <end position="218"/>
    </location>
</feature>
<dbReference type="GO" id="GO:0006643">
    <property type="term" value="P:membrane lipid metabolic process"/>
    <property type="evidence" value="ECO:0007669"/>
    <property type="project" value="TreeGrafter"/>
</dbReference>
<evidence type="ECO:0000256" key="2">
    <source>
        <dbReference type="ARBA" id="ARBA00022692"/>
    </source>
</evidence>
<dbReference type="OrthoDB" id="9770329at2"/>
<name>A0A1H0HGR3_9PSEU</name>
<keyword evidence="5" id="KW-0443">Lipid metabolism</keyword>
<evidence type="ECO:0000256" key="6">
    <source>
        <dbReference type="ARBA" id="ARBA00023136"/>
    </source>
</evidence>
<evidence type="ECO:0000313" key="9">
    <source>
        <dbReference type="EMBL" id="SDO18223.1"/>
    </source>
</evidence>
<dbReference type="Pfam" id="PF04116">
    <property type="entry name" value="FA_hydroxylase"/>
    <property type="match status" value="1"/>
</dbReference>
<evidence type="ECO:0000259" key="8">
    <source>
        <dbReference type="Pfam" id="PF04116"/>
    </source>
</evidence>
<feature type="transmembrane region" description="Helical" evidence="7">
    <location>
        <begin position="54"/>
        <end position="73"/>
    </location>
</feature>
<feature type="transmembrane region" description="Helical" evidence="7">
    <location>
        <begin position="7"/>
        <end position="29"/>
    </location>
</feature>
<dbReference type="GO" id="GO:0050479">
    <property type="term" value="F:glyceryl-ether monooxygenase activity"/>
    <property type="evidence" value="ECO:0007669"/>
    <property type="project" value="TreeGrafter"/>
</dbReference>
<evidence type="ECO:0000256" key="5">
    <source>
        <dbReference type="ARBA" id="ARBA00023098"/>
    </source>
</evidence>
<dbReference type="AlphaFoldDB" id="A0A1H0HGR3"/>
<dbReference type="RefSeq" id="WP_091370434.1">
    <property type="nucleotide sequence ID" value="NZ_FNDV01000001.1"/>
</dbReference>
<keyword evidence="4" id="KW-0560">Oxidoreductase</keyword>
<gene>
    <name evidence="9" type="ORF">SAMN05192558_102107</name>
</gene>
<dbReference type="GO" id="GO:0008610">
    <property type="term" value="P:lipid biosynthetic process"/>
    <property type="evidence" value="ECO:0007669"/>
    <property type="project" value="InterPro"/>
</dbReference>
<evidence type="ECO:0000256" key="4">
    <source>
        <dbReference type="ARBA" id="ARBA00023002"/>
    </source>
</evidence>
<evidence type="ECO:0000256" key="3">
    <source>
        <dbReference type="ARBA" id="ARBA00022989"/>
    </source>
</evidence>
<dbReference type="InterPro" id="IPR051689">
    <property type="entry name" value="Sterol_desaturase/TMEM195"/>
</dbReference>
<keyword evidence="6 7" id="KW-0472">Membrane</keyword>
<dbReference type="EMBL" id="FNJB01000002">
    <property type="protein sequence ID" value="SDO18223.1"/>
    <property type="molecule type" value="Genomic_DNA"/>
</dbReference>
<keyword evidence="2 7" id="KW-0812">Transmembrane</keyword>
<dbReference type="PANTHER" id="PTHR21624">
    <property type="entry name" value="STEROL DESATURASE-RELATED PROTEIN"/>
    <property type="match status" value="1"/>
</dbReference>
<dbReference type="Proteomes" id="UP000199651">
    <property type="component" value="Unassembled WGS sequence"/>
</dbReference>
<keyword evidence="10" id="KW-1185">Reference proteome</keyword>